<dbReference type="SMART" id="SM00606">
    <property type="entry name" value="CBD_IV"/>
    <property type="match status" value="1"/>
</dbReference>
<dbReference type="Pfam" id="PF03422">
    <property type="entry name" value="CBM_6"/>
    <property type="match status" value="1"/>
</dbReference>
<evidence type="ECO:0000313" key="6">
    <source>
        <dbReference type="Proteomes" id="UP001501822"/>
    </source>
</evidence>
<protein>
    <recommendedName>
        <fullName evidence="4">CBM6 domain-containing protein</fullName>
    </recommendedName>
</protein>
<keyword evidence="3" id="KW-0812">Transmembrane</keyword>
<dbReference type="InterPro" id="IPR006584">
    <property type="entry name" value="Cellulose-bd_IV"/>
</dbReference>
<feature type="compositionally biased region" description="Polar residues" evidence="2">
    <location>
        <begin position="140"/>
        <end position="151"/>
    </location>
</feature>
<dbReference type="InterPro" id="IPR008979">
    <property type="entry name" value="Galactose-bd-like_sf"/>
</dbReference>
<dbReference type="EMBL" id="BAAABM010000062">
    <property type="protein sequence ID" value="GAA0363715.1"/>
    <property type="molecule type" value="Genomic_DNA"/>
</dbReference>
<accession>A0ABN0XGQ0</accession>
<evidence type="ECO:0000259" key="4">
    <source>
        <dbReference type="PROSITE" id="PS51175"/>
    </source>
</evidence>
<evidence type="ECO:0000313" key="5">
    <source>
        <dbReference type="EMBL" id="GAA0363715.1"/>
    </source>
</evidence>
<organism evidence="5 6">
    <name type="scientific">Actinoallomurus spadix</name>
    <dbReference type="NCBI Taxonomy" id="79912"/>
    <lineage>
        <taxon>Bacteria</taxon>
        <taxon>Bacillati</taxon>
        <taxon>Actinomycetota</taxon>
        <taxon>Actinomycetes</taxon>
        <taxon>Streptosporangiales</taxon>
        <taxon>Thermomonosporaceae</taxon>
        <taxon>Actinoallomurus</taxon>
    </lineage>
</organism>
<reference evidence="5 6" key="1">
    <citation type="journal article" date="2019" name="Int. J. Syst. Evol. Microbiol.">
        <title>The Global Catalogue of Microorganisms (GCM) 10K type strain sequencing project: providing services to taxonomists for standard genome sequencing and annotation.</title>
        <authorList>
            <consortium name="The Broad Institute Genomics Platform"/>
            <consortium name="The Broad Institute Genome Sequencing Center for Infectious Disease"/>
            <person name="Wu L."/>
            <person name="Ma J."/>
        </authorList>
    </citation>
    <scope>NUCLEOTIDE SEQUENCE [LARGE SCALE GENOMIC DNA]</scope>
    <source>
        <strain evidence="5 6">JCM 3146</strain>
    </source>
</reference>
<keyword evidence="3" id="KW-1133">Transmembrane helix</keyword>
<comment type="caution">
    <text evidence="5">The sequence shown here is derived from an EMBL/GenBank/DDBJ whole genome shotgun (WGS) entry which is preliminary data.</text>
</comment>
<feature type="compositionally biased region" description="Polar residues" evidence="2">
    <location>
        <begin position="234"/>
        <end position="243"/>
    </location>
</feature>
<keyword evidence="1" id="KW-0732">Signal</keyword>
<sequence length="388" mass="39903">MSDLKENERRRQERAELVNAFTRTAWEPSSQPKVGPRVLAGGAALIVVAGAAFGLGAMVSYRHKQDASEHTRQLALVAQNSRANPSLQSPGSAIGVTISPGAPSPGASAPGSAAGQPVVPGRIAPGTKGPNGKTAPPASAQPQVTGGQQVPASPPVDAGVNAAAAGGTVHTQKKAGAARSASSRRMTPAKVAAQQGGETAPYIVPVTPTASPTASPAAAATPSPTRRFVRSVRPTKSPTSGSSGDKAPARGGRSAYSTIQAESFARRSKHLSTENSKDVGGGRNIASAASGDWALYKRIDFGSTPATQLYARIATDKPEGYGRVEVRLDSPGSAPIATLYTVNTGGWQNWSTVSVGASGVTGVHNVYFTFKSDQIWDFININWFCFGH</sequence>
<keyword evidence="6" id="KW-1185">Reference proteome</keyword>
<evidence type="ECO:0000256" key="3">
    <source>
        <dbReference type="SAM" id="Phobius"/>
    </source>
</evidence>
<feature type="compositionally biased region" description="Polar residues" evidence="2">
    <location>
        <begin position="82"/>
        <end position="91"/>
    </location>
</feature>
<proteinExistence type="predicted"/>
<dbReference type="CDD" id="cd04084">
    <property type="entry name" value="CBM6_xylanase-like"/>
    <property type="match status" value="1"/>
</dbReference>
<gene>
    <name evidence="5" type="ORF">GCM10010151_62150</name>
</gene>
<feature type="domain" description="CBM6" evidence="4">
    <location>
        <begin position="257"/>
        <end position="387"/>
    </location>
</feature>
<feature type="region of interest" description="Disordered" evidence="2">
    <location>
        <begin position="82"/>
        <end position="283"/>
    </location>
</feature>
<dbReference type="SUPFAM" id="SSF49785">
    <property type="entry name" value="Galactose-binding domain-like"/>
    <property type="match status" value="1"/>
</dbReference>
<dbReference type="RefSeq" id="WP_252811234.1">
    <property type="nucleotide sequence ID" value="NZ_BAAABM010000062.1"/>
</dbReference>
<feature type="compositionally biased region" description="Low complexity" evidence="2">
    <location>
        <begin position="99"/>
        <end position="115"/>
    </location>
</feature>
<dbReference type="Gene3D" id="2.60.120.260">
    <property type="entry name" value="Galactose-binding domain-like"/>
    <property type="match status" value="1"/>
</dbReference>
<keyword evidence="3" id="KW-0472">Membrane</keyword>
<feature type="transmembrane region" description="Helical" evidence="3">
    <location>
        <begin position="38"/>
        <end position="61"/>
    </location>
</feature>
<dbReference type="InterPro" id="IPR005084">
    <property type="entry name" value="CBM6"/>
</dbReference>
<feature type="compositionally biased region" description="Low complexity" evidence="2">
    <location>
        <begin position="158"/>
        <end position="167"/>
    </location>
</feature>
<name>A0ABN0XGQ0_9ACTN</name>
<dbReference type="PROSITE" id="PS51175">
    <property type="entry name" value="CBM6"/>
    <property type="match status" value="1"/>
</dbReference>
<evidence type="ECO:0000256" key="1">
    <source>
        <dbReference type="ARBA" id="ARBA00022729"/>
    </source>
</evidence>
<dbReference type="Proteomes" id="UP001501822">
    <property type="component" value="Unassembled WGS sequence"/>
</dbReference>
<evidence type="ECO:0000256" key="2">
    <source>
        <dbReference type="SAM" id="MobiDB-lite"/>
    </source>
</evidence>
<feature type="compositionally biased region" description="Low complexity" evidence="2">
    <location>
        <begin position="207"/>
        <end position="225"/>
    </location>
</feature>